<dbReference type="RefSeq" id="WP_073387447.1">
    <property type="nucleotide sequence ID" value="NZ_FQXK01000016.1"/>
</dbReference>
<dbReference type="Proteomes" id="UP000184278">
    <property type="component" value="Unassembled WGS sequence"/>
</dbReference>
<reference evidence="2" key="1">
    <citation type="submission" date="2016-11" db="EMBL/GenBank/DDBJ databases">
        <authorList>
            <person name="Varghese N."/>
            <person name="Submissions S."/>
        </authorList>
    </citation>
    <scope>NUCLEOTIDE SEQUENCE [LARGE SCALE GENOMIC DNA]</scope>
    <source>
        <strain evidence="2">DSM 3071</strain>
    </source>
</reference>
<proteinExistence type="predicted"/>
<dbReference type="SUPFAM" id="SSF56399">
    <property type="entry name" value="ADP-ribosylation"/>
    <property type="match status" value="1"/>
</dbReference>
<evidence type="ECO:0000313" key="1">
    <source>
        <dbReference type="EMBL" id="SHI20185.1"/>
    </source>
</evidence>
<dbReference type="EMBL" id="FQXK01000016">
    <property type="protein sequence ID" value="SHI20185.1"/>
    <property type="molecule type" value="Genomic_DNA"/>
</dbReference>
<sequence length="217" mass="25119">MEKIILYHGSEKIIKKPVLTGGKISNDYGQGFYCTKHLELAKEWAVDDERPGFVNSYEIDIDGLRILDLNSKDYSILHWLTVLLEHRNVNINSPIAQDGLDYLKNHYHVDLEDYDLILGYRADDSYFSFARAFISNTISIAQLEKAMCLGELGTQYFIKSKKAFSKLKFIEAIQVDNASYYPKKMSRDKSARDSFYNISNTIDRDGVYLVDLMRREK</sequence>
<dbReference type="OrthoDB" id="9813772at2"/>
<dbReference type="AlphaFoldDB" id="A0A1M5Z7H1"/>
<gene>
    <name evidence="1" type="ORF">SAMN02745229_02018</name>
</gene>
<protein>
    <recommendedName>
        <fullName evidence="3">DUF3990 domain-containing protein</fullName>
    </recommendedName>
</protein>
<name>A0A1M5Z7H1_BUTFI</name>
<dbReference type="InterPro" id="IPR025051">
    <property type="entry name" value="DUF3990"/>
</dbReference>
<dbReference type="Pfam" id="PF13151">
    <property type="entry name" value="DUF3990"/>
    <property type="match status" value="1"/>
</dbReference>
<accession>A0A1M5Z7H1</accession>
<dbReference type="GeneID" id="89508196"/>
<dbReference type="STRING" id="1121131.SAMN02745229_02018"/>
<organism evidence="1 2">
    <name type="scientific">Butyrivibrio fibrisolvens DSM 3071</name>
    <dbReference type="NCBI Taxonomy" id="1121131"/>
    <lineage>
        <taxon>Bacteria</taxon>
        <taxon>Bacillati</taxon>
        <taxon>Bacillota</taxon>
        <taxon>Clostridia</taxon>
        <taxon>Lachnospirales</taxon>
        <taxon>Lachnospiraceae</taxon>
        <taxon>Butyrivibrio</taxon>
    </lineage>
</organism>
<keyword evidence="2" id="KW-1185">Reference proteome</keyword>
<evidence type="ECO:0008006" key="3">
    <source>
        <dbReference type="Google" id="ProtNLM"/>
    </source>
</evidence>
<evidence type="ECO:0000313" key="2">
    <source>
        <dbReference type="Proteomes" id="UP000184278"/>
    </source>
</evidence>